<dbReference type="OrthoDB" id="9806326at2"/>
<dbReference type="PANTHER" id="PTHR40590:SF1">
    <property type="entry name" value="CYTOPLASMIC PROTEIN"/>
    <property type="match status" value="1"/>
</dbReference>
<accession>A0A0K0Y2Y0</accession>
<name>A0A0K0Y2Y0_9RHOB</name>
<dbReference type="RefSeq" id="WP_049833642.1">
    <property type="nucleotide sequence ID" value="NZ_CP012160.1"/>
</dbReference>
<dbReference type="KEGG" id="otm:OSB_06660"/>
<dbReference type="CDD" id="cd14789">
    <property type="entry name" value="Tiki"/>
    <property type="match status" value="1"/>
</dbReference>
<proteinExistence type="predicted"/>
<dbReference type="Proteomes" id="UP000067444">
    <property type="component" value="Chromosome"/>
</dbReference>
<sequence>MIRAFVFLLMSLPAMASAQCVGSSFVERLSLRQLADLQASVDAVPYASGNIWLAQKGDTTLTILGTMHLPDPRHVDMFNAIADTLLQADIVLAEATLEDQQAMQTFMAENSELMTITEGGSLPDRLDEETWNAIRDAAAARGMPGFMAAKMQPWFLSLSLAIPPCAMTAMASGQGGLDNLVLQAAEANGIPTQPLEPWQNMLNLLSSGTFEEQIEALKLALLAPELQDELIVATVEYYFAGQSAKSWQLSYLLQDFLPLIDAVEYTKQMAEMEQTLLIGRNAAWIPVIEATATEHDDIFIAFGAAHLFGETGVLRLLENRGWAITRF</sequence>
<keyword evidence="2" id="KW-1185">Reference proteome</keyword>
<dbReference type="Pfam" id="PF01963">
    <property type="entry name" value="TraB_PrgY_gumN"/>
    <property type="match status" value="1"/>
</dbReference>
<dbReference type="PANTHER" id="PTHR40590">
    <property type="entry name" value="CYTOPLASMIC PROTEIN-RELATED"/>
    <property type="match status" value="1"/>
</dbReference>
<dbReference type="STRING" id="1458307.OSB_06660"/>
<gene>
    <name evidence="1" type="ORF">OSB_06660</name>
</gene>
<dbReference type="EMBL" id="CP012160">
    <property type="protein sequence ID" value="AKS45227.1"/>
    <property type="molecule type" value="Genomic_DNA"/>
</dbReference>
<evidence type="ECO:0000313" key="2">
    <source>
        <dbReference type="Proteomes" id="UP000067444"/>
    </source>
</evidence>
<reference evidence="1 2" key="1">
    <citation type="journal article" date="2015" name="Genome Announc.">
        <title>Closed Genome Sequence of Octadecabacter temperatus SB1, the First Mesophilic Species of the Genus Octadecabacter.</title>
        <authorList>
            <person name="Voget S."/>
            <person name="Billerbeck S."/>
            <person name="Simon M."/>
            <person name="Daniel R."/>
        </authorList>
    </citation>
    <scope>NUCLEOTIDE SEQUENCE [LARGE SCALE GENOMIC DNA]</scope>
    <source>
        <strain evidence="1 2">SB1</strain>
    </source>
</reference>
<dbReference type="InterPro" id="IPR002816">
    <property type="entry name" value="TraB/PrgY/GumN_fam"/>
</dbReference>
<protein>
    <submittedName>
        <fullName evidence="1">TraB family protein</fullName>
    </submittedName>
</protein>
<dbReference type="PATRIC" id="fig|1458307.3.peg.673"/>
<organism evidence="1 2">
    <name type="scientific">Octadecabacter temperatus</name>
    <dbReference type="NCBI Taxonomy" id="1458307"/>
    <lineage>
        <taxon>Bacteria</taxon>
        <taxon>Pseudomonadati</taxon>
        <taxon>Pseudomonadota</taxon>
        <taxon>Alphaproteobacteria</taxon>
        <taxon>Rhodobacterales</taxon>
        <taxon>Roseobacteraceae</taxon>
        <taxon>Octadecabacter</taxon>
    </lineage>
</organism>
<evidence type="ECO:0000313" key="1">
    <source>
        <dbReference type="EMBL" id="AKS45227.1"/>
    </source>
</evidence>
<dbReference type="InterPro" id="IPR047111">
    <property type="entry name" value="YbaP-like"/>
</dbReference>
<dbReference type="AlphaFoldDB" id="A0A0K0Y2Y0"/>